<dbReference type="Proteomes" id="UP001501447">
    <property type="component" value="Unassembled WGS sequence"/>
</dbReference>
<gene>
    <name evidence="1" type="ORF">GCM10009863_52500</name>
</gene>
<comment type="caution">
    <text evidence="1">The sequence shown here is derived from an EMBL/GenBank/DDBJ whole genome shotgun (WGS) entry which is preliminary data.</text>
</comment>
<sequence length="116" mass="13181">MAVSLASDRTLDSLSQFGDFRGHASRSDAVPAKGRTVLPDRRLGLLAEDDQRRCRPVRAVRPVRGRGDLFGDVRRALEWWRRSGRPRLFDFGITVTPEARTITLGRERTPVPSHRF</sequence>
<evidence type="ECO:0000313" key="1">
    <source>
        <dbReference type="EMBL" id="GAA2630485.1"/>
    </source>
</evidence>
<protein>
    <submittedName>
        <fullName evidence="1">Uncharacterized protein</fullName>
    </submittedName>
</protein>
<dbReference type="EMBL" id="BAAARJ010000019">
    <property type="protein sequence ID" value="GAA2630485.1"/>
    <property type="molecule type" value="Genomic_DNA"/>
</dbReference>
<keyword evidence="2" id="KW-1185">Reference proteome</keyword>
<proteinExistence type="predicted"/>
<name>A0ABN3QMN0_9ACTN</name>
<reference evidence="1 2" key="1">
    <citation type="journal article" date="2019" name="Int. J. Syst. Evol. Microbiol.">
        <title>The Global Catalogue of Microorganisms (GCM) 10K type strain sequencing project: providing services to taxonomists for standard genome sequencing and annotation.</title>
        <authorList>
            <consortium name="The Broad Institute Genomics Platform"/>
            <consortium name="The Broad Institute Genome Sequencing Center for Infectious Disease"/>
            <person name="Wu L."/>
            <person name="Ma J."/>
        </authorList>
    </citation>
    <scope>NUCLEOTIDE SEQUENCE [LARGE SCALE GENOMIC DNA]</scope>
    <source>
        <strain evidence="1 2">JCM 16373</strain>
    </source>
</reference>
<evidence type="ECO:0000313" key="2">
    <source>
        <dbReference type="Proteomes" id="UP001501447"/>
    </source>
</evidence>
<accession>A0ABN3QMN0</accession>
<organism evidence="1 2">
    <name type="scientific">Streptomyces axinellae</name>
    <dbReference type="NCBI Taxonomy" id="552788"/>
    <lineage>
        <taxon>Bacteria</taxon>
        <taxon>Bacillati</taxon>
        <taxon>Actinomycetota</taxon>
        <taxon>Actinomycetes</taxon>
        <taxon>Kitasatosporales</taxon>
        <taxon>Streptomycetaceae</taxon>
        <taxon>Streptomyces</taxon>
    </lineage>
</organism>